<evidence type="ECO:0000256" key="2">
    <source>
        <dbReference type="PROSITE-ProRule" id="PRU00192"/>
    </source>
</evidence>
<dbReference type="Gene3D" id="2.30.30.40">
    <property type="entry name" value="SH3 Domains"/>
    <property type="match status" value="2"/>
</dbReference>
<dbReference type="VEuPathDB" id="FungiDB:P170DRAFT_438154"/>
<reference evidence="6 7" key="1">
    <citation type="submission" date="2016-12" db="EMBL/GenBank/DDBJ databases">
        <title>The genomes of Aspergillus section Nigri reveals drivers in fungal speciation.</title>
        <authorList>
            <consortium name="DOE Joint Genome Institute"/>
            <person name="Vesth T.C."/>
            <person name="Nybo J."/>
            <person name="Theobald S."/>
            <person name="Brandl J."/>
            <person name="Frisvad J.C."/>
            <person name="Nielsen K.F."/>
            <person name="Lyhne E.K."/>
            <person name="Kogle M.E."/>
            <person name="Kuo A."/>
            <person name="Riley R."/>
            <person name="Clum A."/>
            <person name="Nolan M."/>
            <person name="Lipzen A."/>
            <person name="Salamov A."/>
            <person name="Henrissat B."/>
            <person name="Wiebenga A."/>
            <person name="De Vries R.P."/>
            <person name="Grigoriev I.V."/>
            <person name="Mortensen U.H."/>
            <person name="Andersen M.R."/>
            <person name="Baker S.E."/>
        </authorList>
    </citation>
    <scope>NUCLEOTIDE SEQUENCE [LARGE SCALE GENOMIC DNA]</scope>
    <source>
        <strain evidence="6 7">IBT 23096</strain>
    </source>
</reference>
<feature type="compositionally biased region" description="Basic and acidic residues" evidence="3">
    <location>
        <begin position="469"/>
        <end position="482"/>
    </location>
</feature>
<dbReference type="GeneID" id="36557222"/>
<dbReference type="InterPro" id="IPR036028">
    <property type="entry name" value="SH3-like_dom_sf"/>
</dbReference>
<feature type="domain" description="SH3" evidence="4">
    <location>
        <begin position="713"/>
        <end position="771"/>
    </location>
</feature>
<dbReference type="GO" id="GO:0030864">
    <property type="term" value="C:cortical actin cytoskeleton"/>
    <property type="evidence" value="ECO:0007669"/>
    <property type="project" value="TreeGrafter"/>
</dbReference>
<dbReference type="SMART" id="SM00326">
    <property type="entry name" value="SH3"/>
    <property type="match status" value="2"/>
</dbReference>
<dbReference type="OrthoDB" id="5971719at2759"/>
<organism evidence="6 7">
    <name type="scientific">Aspergillus steynii IBT 23096</name>
    <dbReference type="NCBI Taxonomy" id="1392250"/>
    <lineage>
        <taxon>Eukaryota</taxon>
        <taxon>Fungi</taxon>
        <taxon>Dikarya</taxon>
        <taxon>Ascomycota</taxon>
        <taxon>Pezizomycotina</taxon>
        <taxon>Eurotiomycetes</taxon>
        <taxon>Eurotiomycetidae</taxon>
        <taxon>Eurotiales</taxon>
        <taxon>Aspergillaceae</taxon>
        <taxon>Aspergillus</taxon>
        <taxon>Aspergillus subgen. Circumdati</taxon>
    </lineage>
</organism>
<evidence type="ECO:0000256" key="3">
    <source>
        <dbReference type="SAM" id="MobiDB-lite"/>
    </source>
</evidence>
<evidence type="ECO:0000256" key="1">
    <source>
        <dbReference type="ARBA" id="ARBA00022443"/>
    </source>
</evidence>
<feature type="compositionally biased region" description="Low complexity" evidence="3">
    <location>
        <begin position="437"/>
        <end position="448"/>
    </location>
</feature>
<dbReference type="CDD" id="cd11962">
    <property type="entry name" value="SH3_Abp1_fungi_C1"/>
    <property type="match status" value="1"/>
</dbReference>
<dbReference type="CDD" id="cd11961">
    <property type="entry name" value="SH3_Abp1_fungi_C2"/>
    <property type="match status" value="1"/>
</dbReference>
<dbReference type="AlphaFoldDB" id="A0A2I2G6S1"/>
<feature type="domain" description="ADF-H" evidence="5">
    <location>
        <begin position="5"/>
        <end position="152"/>
    </location>
</feature>
<feature type="region of interest" description="Disordered" evidence="3">
    <location>
        <begin position="155"/>
        <end position="267"/>
    </location>
</feature>
<evidence type="ECO:0000259" key="5">
    <source>
        <dbReference type="PROSITE" id="PS51263"/>
    </source>
</evidence>
<dbReference type="InterPro" id="IPR029006">
    <property type="entry name" value="ADF-H/Gelsolin-like_dom_sf"/>
</dbReference>
<name>A0A2I2G6S1_9EURO</name>
<proteinExistence type="predicted"/>
<feature type="region of interest" description="Disordered" evidence="3">
    <location>
        <begin position="681"/>
        <end position="716"/>
    </location>
</feature>
<dbReference type="PRINTS" id="PR00452">
    <property type="entry name" value="SH3DOMAIN"/>
</dbReference>
<keyword evidence="7" id="KW-1185">Reference proteome</keyword>
<evidence type="ECO:0000313" key="7">
    <source>
        <dbReference type="Proteomes" id="UP000234275"/>
    </source>
</evidence>
<dbReference type="RefSeq" id="XP_024703881.1">
    <property type="nucleotide sequence ID" value="XM_024849523.1"/>
</dbReference>
<feature type="compositionally biased region" description="Basic and acidic residues" evidence="3">
    <location>
        <begin position="409"/>
        <end position="419"/>
    </location>
</feature>
<evidence type="ECO:0000313" key="6">
    <source>
        <dbReference type="EMBL" id="PLB48579.1"/>
    </source>
</evidence>
<dbReference type="GO" id="GO:0030833">
    <property type="term" value="P:regulation of actin filament polymerization"/>
    <property type="evidence" value="ECO:0007669"/>
    <property type="project" value="TreeGrafter"/>
</dbReference>
<dbReference type="FunFam" id="2.30.30.40:FF:000242">
    <property type="entry name" value="Actin binding protein"/>
    <property type="match status" value="1"/>
</dbReference>
<dbReference type="SUPFAM" id="SSF50044">
    <property type="entry name" value="SH3-domain"/>
    <property type="match status" value="2"/>
</dbReference>
<comment type="caution">
    <text evidence="6">The sequence shown here is derived from an EMBL/GenBank/DDBJ whole genome shotgun (WGS) entry which is preliminary data.</text>
</comment>
<dbReference type="SMART" id="SM00102">
    <property type="entry name" value="ADF"/>
    <property type="match status" value="1"/>
</dbReference>
<dbReference type="Pfam" id="PF00018">
    <property type="entry name" value="SH3_1"/>
    <property type="match status" value="1"/>
</dbReference>
<dbReference type="Proteomes" id="UP000234275">
    <property type="component" value="Unassembled WGS sequence"/>
</dbReference>
<feature type="compositionally biased region" description="Polar residues" evidence="3">
    <location>
        <begin position="601"/>
        <end position="610"/>
    </location>
</feature>
<dbReference type="GO" id="GO:0030427">
    <property type="term" value="C:site of polarized growth"/>
    <property type="evidence" value="ECO:0007669"/>
    <property type="project" value="TreeGrafter"/>
</dbReference>
<dbReference type="CDD" id="cd11281">
    <property type="entry name" value="ADF_drebrin_like"/>
    <property type="match status" value="1"/>
</dbReference>
<dbReference type="InterPro" id="IPR035719">
    <property type="entry name" value="Abp1_fungi_SH3_C1"/>
</dbReference>
<dbReference type="GO" id="GO:0005884">
    <property type="term" value="C:actin filament"/>
    <property type="evidence" value="ECO:0007669"/>
    <property type="project" value="TreeGrafter"/>
</dbReference>
<sequence length="771" mass="83143">MTTLNLSSNGPSISKSYQTVVNSALPAISPTYSHWAVFSVSTPLINAFQPDAGNKESVLKVQSSGEGELADLIDEFSEGKIQFGFAKVTDPNTGLPKNVLIAWCGEGVPERTKGYFTSHMSAVSKFLHGYHVQITARSDADLTVEGIIKKVSDASGAKYTPESDQSLSTAPKPAVSTKPVFTPSRSGGIALNKTPAGQPHDLPERKSSDDGWGPDAPPVTRTQLEKVQPAYRPTKVNMHELKSEKQPSGGSMGQAREDSSNVVKGGYQPVGKVDIAAIRRQARETGNLQDDRPEPIKGAYEPVGKVDIAAIRSKAQNLAEPPVLADNKFTTPSNAPTANPRVLPEPNSERLTSLPKPKVSNKFGATPAFSGTKPPLPNDSMSKPTPSALHGASRTFADQGGKTPAQIWAEKKAKERGEDSYEPPVHTESSGNEEWKSSPSVVRPSDPVLATHTGKSARSNASHEAAVIGDERFESEPRDLPQHHTTTSHRHIPVPSVEEDLDSISGANRPIPVPEPVPEPVQQGGHTYQDYEFSSGPPEQAKPPNPSPPARESSPIRVAMPVGRGETDLPAEHGVDRSASQSDDVQHTISNDKAPEDNVQGVAQDTNQADPDTHNRKGGIQAVAQYDYDKAEDNEIQLQEGEYVVDIDMVDKDWWLGSNVRGERGLFPSNYVEIVEHDQQNHSPSDFQDTHGADESVPPTEPTTATPPVASSTPAPSATALYDYEAAEDNELSFPEGAQITNIEFPDDDWWFGEFHGKKGLFPANYVQIAK</sequence>
<feature type="compositionally biased region" description="Pro residues" evidence="3">
    <location>
        <begin position="540"/>
        <end position="549"/>
    </location>
</feature>
<dbReference type="InterPro" id="IPR035718">
    <property type="entry name" value="Abp1_fungi_SH3_C2"/>
</dbReference>
<dbReference type="PANTHER" id="PTHR10829:SF25">
    <property type="entry name" value="DREBRIN-LIKE PROTEIN"/>
    <property type="match status" value="1"/>
</dbReference>
<feature type="domain" description="SH3" evidence="4">
    <location>
        <begin position="617"/>
        <end position="677"/>
    </location>
</feature>
<dbReference type="STRING" id="1392250.A0A2I2G6S1"/>
<dbReference type="InterPro" id="IPR002108">
    <property type="entry name" value="ADF-H"/>
</dbReference>
<evidence type="ECO:0008006" key="8">
    <source>
        <dbReference type="Google" id="ProtNLM"/>
    </source>
</evidence>
<dbReference type="GO" id="GO:0051015">
    <property type="term" value="F:actin filament binding"/>
    <property type="evidence" value="ECO:0007669"/>
    <property type="project" value="TreeGrafter"/>
</dbReference>
<dbReference type="Pfam" id="PF14604">
    <property type="entry name" value="SH3_9"/>
    <property type="match status" value="1"/>
</dbReference>
<keyword evidence="1 2" id="KW-0728">SH3 domain</keyword>
<feature type="compositionally biased region" description="Basic and acidic residues" evidence="3">
    <location>
        <begin position="565"/>
        <end position="576"/>
    </location>
</feature>
<feature type="compositionally biased region" description="Polar residues" evidence="3">
    <location>
        <begin position="453"/>
        <end position="462"/>
    </location>
</feature>
<dbReference type="PANTHER" id="PTHR10829">
    <property type="entry name" value="CORTACTIN AND DREBRIN"/>
    <property type="match status" value="1"/>
</dbReference>
<protein>
    <recommendedName>
        <fullName evidence="8">Actin binding protein</fullName>
    </recommendedName>
</protein>
<feature type="compositionally biased region" description="Polar residues" evidence="3">
    <location>
        <begin position="328"/>
        <end position="337"/>
    </location>
</feature>
<gene>
    <name evidence="6" type="ORF">P170DRAFT_438154</name>
</gene>
<evidence type="ECO:0000259" key="4">
    <source>
        <dbReference type="PROSITE" id="PS50002"/>
    </source>
</evidence>
<dbReference type="PROSITE" id="PS50002">
    <property type="entry name" value="SH3"/>
    <property type="match status" value="2"/>
</dbReference>
<dbReference type="PRINTS" id="PR00499">
    <property type="entry name" value="P67PHOX"/>
</dbReference>
<dbReference type="EMBL" id="MSFO01000005">
    <property type="protein sequence ID" value="PLB48579.1"/>
    <property type="molecule type" value="Genomic_DNA"/>
</dbReference>
<feature type="region of interest" description="Disordered" evidence="3">
    <location>
        <begin position="317"/>
        <end position="616"/>
    </location>
</feature>
<feature type="compositionally biased region" description="Low complexity" evidence="3">
    <location>
        <begin position="695"/>
        <end position="716"/>
    </location>
</feature>
<dbReference type="Pfam" id="PF00241">
    <property type="entry name" value="Cofilin_ADF"/>
    <property type="match status" value="1"/>
</dbReference>
<dbReference type="Gene3D" id="3.40.20.10">
    <property type="entry name" value="Severin"/>
    <property type="match status" value="1"/>
</dbReference>
<feature type="compositionally biased region" description="Polar residues" evidence="3">
    <location>
        <begin position="578"/>
        <end position="591"/>
    </location>
</feature>
<dbReference type="InterPro" id="IPR001452">
    <property type="entry name" value="SH3_domain"/>
</dbReference>
<accession>A0A2I2G6S1</accession>
<dbReference type="SUPFAM" id="SSF55753">
    <property type="entry name" value="Actin depolymerizing proteins"/>
    <property type="match status" value="1"/>
</dbReference>
<dbReference type="FunFam" id="3.40.20.10:FF:000045">
    <property type="entry name" value="Actin binding protein, putative"/>
    <property type="match status" value="1"/>
</dbReference>
<dbReference type="PROSITE" id="PS51263">
    <property type="entry name" value="ADF_H"/>
    <property type="match status" value="1"/>
</dbReference>